<evidence type="ECO:0000313" key="2">
    <source>
        <dbReference type="Proteomes" id="UP000180246"/>
    </source>
</evidence>
<dbReference type="RefSeq" id="WP_071360421.1">
    <property type="nucleotide sequence ID" value="NZ_JRYB01000001.1"/>
</dbReference>
<evidence type="ECO:0000313" key="1">
    <source>
        <dbReference type="EMBL" id="OIJ42734.1"/>
    </source>
</evidence>
<gene>
    <name evidence="1" type="ORF">LO55_640</name>
</gene>
<dbReference type="AlphaFoldDB" id="A0A1S2NDK1"/>
<dbReference type="Proteomes" id="UP000180246">
    <property type="component" value="Unassembled WGS sequence"/>
</dbReference>
<protein>
    <submittedName>
        <fullName evidence="1">Uncharacterized protein</fullName>
    </submittedName>
</protein>
<comment type="caution">
    <text evidence="1">The sequence shown here is derived from an EMBL/GenBank/DDBJ whole genome shotgun (WGS) entry which is preliminary data.</text>
</comment>
<accession>A0A1S2NDK1</accession>
<proteinExistence type="predicted"/>
<reference evidence="1 2" key="1">
    <citation type="submission" date="2014-10" db="EMBL/GenBank/DDBJ databases">
        <authorList>
            <person name="Seo M.-J."/>
            <person name="Seok Y.J."/>
            <person name="Cha I.-T."/>
        </authorList>
    </citation>
    <scope>NUCLEOTIDE SEQUENCE [LARGE SCALE GENOMIC DNA]</scope>
    <source>
        <strain evidence="1 2">NEU</strain>
    </source>
</reference>
<sequence>MDRRSDYKTSLRIDAVIHEASTDQRTSAARQLAELGVPLEVTMRVLTRPAERRHQVTPEDVRNAP</sequence>
<name>A0A1S2NDK1_9BURK</name>
<organism evidence="1 2">
    <name type="scientific">Massilia timonae</name>
    <dbReference type="NCBI Taxonomy" id="47229"/>
    <lineage>
        <taxon>Bacteria</taxon>
        <taxon>Pseudomonadati</taxon>
        <taxon>Pseudomonadota</taxon>
        <taxon>Betaproteobacteria</taxon>
        <taxon>Burkholderiales</taxon>
        <taxon>Oxalobacteraceae</taxon>
        <taxon>Telluria group</taxon>
        <taxon>Massilia</taxon>
    </lineage>
</organism>
<dbReference type="EMBL" id="JRYB01000001">
    <property type="protein sequence ID" value="OIJ42734.1"/>
    <property type="molecule type" value="Genomic_DNA"/>
</dbReference>